<dbReference type="KEGG" id="pluf:LFWB_3240"/>
<proteinExistence type="predicted"/>
<evidence type="ECO:0000313" key="3">
    <source>
        <dbReference type="Proteomes" id="UP000672038"/>
    </source>
</evidence>
<keyword evidence="3" id="KW-1185">Reference proteome</keyword>
<gene>
    <name evidence="1" type="ORF">LFWB_3240</name>
    <name evidence="2" type="ORF">LFWB_4410</name>
</gene>
<dbReference type="RefSeq" id="WP_210954513.1">
    <property type="nucleotide sequence ID" value="NZ_CP054393.1"/>
</dbReference>
<dbReference type="EMBL" id="CP054393">
    <property type="protein sequence ID" value="QTX02894.1"/>
    <property type="molecule type" value="Genomic_DNA"/>
</dbReference>
<protein>
    <submittedName>
        <fullName evidence="1">Uncharacterized protein</fullName>
    </submittedName>
</protein>
<sequence>MRKLLTKFEFATFVVRYQIRVADINGDEQIPDEREEMIEKMNLLFPRSKFDGDKFTEYLESAHRKIRNHPYFLKINFLKSLFN</sequence>
<dbReference type="EMBL" id="CP054393">
    <property type="protein sequence ID" value="QTX03007.1"/>
    <property type="molecule type" value="Genomic_DNA"/>
</dbReference>
<evidence type="ECO:0000313" key="1">
    <source>
        <dbReference type="EMBL" id="QTX02894.1"/>
    </source>
</evidence>
<organism evidence="1 3">
    <name type="scientific">Loofah witches'-broom phytoplasma</name>
    <dbReference type="NCBI Taxonomy" id="35773"/>
    <lineage>
        <taxon>Bacteria</taxon>
        <taxon>Bacillati</taxon>
        <taxon>Mycoplasmatota</taxon>
        <taxon>Mollicutes</taxon>
        <taxon>Acholeplasmatales</taxon>
        <taxon>Acholeplasmataceae</taxon>
        <taxon>Candidatus Phytoplasma</taxon>
        <taxon>16SrVIII (Loofah witches'-broom group)</taxon>
    </lineage>
</organism>
<name>A0A975FJ71_LOWBP</name>
<dbReference type="KEGG" id="pluf:LFWB_4410"/>
<dbReference type="Proteomes" id="UP000672038">
    <property type="component" value="Chromosome"/>
</dbReference>
<reference evidence="1" key="1">
    <citation type="submission" date="2020-06" db="EMBL/GenBank/DDBJ databases">
        <title>Complete genome sequence of Candidatus Phytoplasma luffae NCHU2019.</title>
        <authorList>
            <person name="Cho S.-T."/>
            <person name="Tan C.-M."/>
            <person name="Li J.-R."/>
            <person name="Chien Y.-Y."/>
            <person name="Chiu Y.-C."/>
            <person name="Yang J.-Y."/>
            <person name="Kuo C.-H."/>
        </authorList>
    </citation>
    <scope>NUCLEOTIDE SEQUENCE</scope>
    <source>
        <strain evidence="1">NCHU2019</strain>
    </source>
</reference>
<dbReference type="AlphaFoldDB" id="A0A975FJ71"/>
<evidence type="ECO:0000313" key="2">
    <source>
        <dbReference type="EMBL" id="QTX03007.1"/>
    </source>
</evidence>
<accession>A0A975FJ71</accession>